<dbReference type="Proteomes" id="UP000481861">
    <property type="component" value="Unassembled WGS sequence"/>
</dbReference>
<feature type="region of interest" description="Disordered" evidence="1">
    <location>
        <begin position="221"/>
        <end position="248"/>
    </location>
</feature>
<feature type="compositionally biased region" description="Low complexity" evidence="1">
    <location>
        <begin position="102"/>
        <end position="118"/>
    </location>
</feature>
<feature type="signal peptide" evidence="2">
    <location>
        <begin position="1"/>
        <end position="20"/>
    </location>
</feature>
<feature type="region of interest" description="Disordered" evidence="1">
    <location>
        <begin position="81"/>
        <end position="165"/>
    </location>
</feature>
<comment type="caution">
    <text evidence="3">The sequence shown here is derived from an EMBL/GenBank/DDBJ whole genome shotgun (WGS) entry which is preliminary data.</text>
</comment>
<evidence type="ECO:0000256" key="1">
    <source>
        <dbReference type="SAM" id="MobiDB-lite"/>
    </source>
</evidence>
<evidence type="ECO:0000256" key="2">
    <source>
        <dbReference type="SAM" id="SignalP"/>
    </source>
</evidence>
<evidence type="ECO:0000313" key="3">
    <source>
        <dbReference type="EMBL" id="KAF2868836.1"/>
    </source>
</evidence>
<dbReference type="EMBL" id="JAADJZ010000018">
    <property type="protein sequence ID" value="KAF2868836.1"/>
    <property type="molecule type" value="Genomic_DNA"/>
</dbReference>
<dbReference type="OrthoDB" id="3791212at2759"/>
<keyword evidence="2" id="KW-0732">Signal</keyword>
<gene>
    <name evidence="3" type="ORF">BDV95DRAFT_621324</name>
</gene>
<reference evidence="3 4" key="1">
    <citation type="submission" date="2020-01" db="EMBL/GenBank/DDBJ databases">
        <authorList>
            <consortium name="DOE Joint Genome Institute"/>
            <person name="Haridas S."/>
            <person name="Albert R."/>
            <person name="Binder M."/>
            <person name="Bloem J."/>
            <person name="Labutti K."/>
            <person name="Salamov A."/>
            <person name="Andreopoulos B."/>
            <person name="Baker S.E."/>
            <person name="Barry K."/>
            <person name="Bills G."/>
            <person name="Bluhm B.H."/>
            <person name="Cannon C."/>
            <person name="Castanera R."/>
            <person name="Culley D.E."/>
            <person name="Daum C."/>
            <person name="Ezra D."/>
            <person name="Gonzalez J.B."/>
            <person name="Henrissat B."/>
            <person name="Kuo A."/>
            <person name="Liang C."/>
            <person name="Lipzen A."/>
            <person name="Lutzoni F."/>
            <person name="Magnuson J."/>
            <person name="Mondo S."/>
            <person name="Nolan M."/>
            <person name="Ohm R."/>
            <person name="Pangilinan J."/>
            <person name="Park H.-J.H."/>
            <person name="Ramirez L."/>
            <person name="Alfaro M."/>
            <person name="Sun H."/>
            <person name="Tritt A."/>
            <person name="Yoshinaga Y."/>
            <person name="Zwiers L.-H.L."/>
            <person name="Turgeon B.G."/>
            <person name="Goodwin S.B."/>
            <person name="Spatafora J.W."/>
            <person name="Crous P.W."/>
            <person name="Grigoriev I.V."/>
        </authorList>
    </citation>
    <scope>NUCLEOTIDE SEQUENCE [LARGE SCALE GENOMIC DNA]</scope>
    <source>
        <strain evidence="3 4">CBS 611.86</strain>
    </source>
</reference>
<sequence length="544" mass="59635">MRVSSVFIAVTLYLADAATASRPRARIAELERSDGARLLVRLAQPEDRNVLRHNVAHRSPSKTTPYNEALVTAVKVLKPRDPIRTLRKRASSGKACTRRKSSATSSATLSATPTPSSKPKGDCPEGKIPDPADGRPDKCISDDDKKCPAGQKAASRQKGSKLEDDKVVPECAVDDEPDHKCDKEGTFDYKTKESDKIKHSCRSTDKNKEDKTNKYKEIVDEKKKTSDDDKKKAEDDNKKKGDEDREQRKRGRCGGCFAIMIASVAFDTAETSKLTEDEIDGLVDTWDDKWPADIGFTIEDDMVDIVNPVVVTGTIAAGAGIPLAGVLNAITSSLKLALGGVARNLGAKMTALKAGTRAATETARNAARNSPMVQRMRQHELFTECVTMGALSAAGSKHKRAEDQSMIKYQLSNGKIVTIDKNKRWGNQYPSPEDKADQAIIVGAAKNEDAKYDFVWQTYPDNLHRGGRLRYESCMSWEGDKDVDNTITNVEVQGGCCTFYDEPDCKKPLFAMTNRQDGNLKKAGNDAITSFWCTFDLNCAGAPP</sequence>
<organism evidence="3 4">
    <name type="scientific">Massariosphaeria phaeospora</name>
    <dbReference type="NCBI Taxonomy" id="100035"/>
    <lineage>
        <taxon>Eukaryota</taxon>
        <taxon>Fungi</taxon>
        <taxon>Dikarya</taxon>
        <taxon>Ascomycota</taxon>
        <taxon>Pezizomycotina</taxon>
        <taxon>Dothideomycetes</taxon>
        <taxon>Pleosporomycetidae</taxon>
        <taxon>Pleosporales</taxon>
        <taxon>Pleosporales incertae sedis</taxon>
        <taxon>Massariosphaeria</taxon>
    </lineage>
</organism>
<dbReference type="AlphaFoldDB" id="A0A7C8M525"/>
<keyword evidence="4" id="KW-1185">Reference proteome</keyword>
<protein>
    <submittedName>
        <fullName evidence="3">Uncharacterized protein</fullName>
    </submittedName>
</protein>
<feature type="compositionally biased region" description="Basic and acidic residues" evidence="1">
    <location>
        <begin position="221"/>
        <end position="247"/>
    </location>
</feature>
<accession>A0A7C8M525</accession>
<evidence type="ECO:0000313" key="4">
    <source>
        <dbReference type="Proteomes" id="UP000481861"/>
    </source>
</evidence>
<feature type="compositionally biased region" description="Basic residues" evidence="1">
    <location>
        <begin position="85"/>
        <end position="101"/>
    </location>
</feature>
<feature type="compositionally biased region" description="Basic and acidic residues" evidence="1">
    <location>
        <begin position="119"/>
        <end position="147"/>
    </location>
</feature>
<feature type="chain" id="PRO_5028824708" evidence="2">
    <location>
        <begin position="21"/>
        <end position="544"/>
    </location>
</feature>
<name>A0A7C8M525_9PLEO</name>
<proteinExistence type="predicted"/>